<comment type="caution">
    <text evidence="2">The sequence shown here is derived from an EMBL/GenBank/DDBJ whole genome shotgun (WGS) entry which is preliminary data.</text>
</comment>
<feature type="chain" id="PRO_5040795140" evidence="1">
    <location>
        <begin position="21"/>
        <end position="141"/>
    </location>
</feature>
<organism evidence="2 3">
    <name type="scientific">Teratosphaeria destructans</name>
    <dbReference type="NCBI Taxonomy" id="418781"/>
    <lineage>
        <taxon>Eukaryota</taxon>
        <taxon>Fungi</taxon>
        <taxon>Dikarya</taxon>
        <taxon>Ascomycota</taxon>
        <taxon>Pezizomycotina</taxon>
        <taxon>Dothideomycetes</taxon>
        <taxon>Dothideomycetidae</taxon>
        <taxon>Mycosphaerellales</taxon>
        <taxon>Teratosphaeriaceae</taxon>
        <taxon>Teratosphaeria</taxon>
    </lineage>
</organism>
<dbReference type="Proteomes" id="UP001138500">
    <property type="component" value="Unassembled WGS sequence"/>
</dbReference>
<accession>A0A9W7SZ94</accession>
<evidence type="ECO:0000313" key="2">
    <source>
        <dbReference type="EMBL" id="KAH9844402.1"/>
    </source>
</evidence>
<reference evidence="2 3" key="1">
    <citation type="journal article" date="2018" name="IMA Fungus">
        <title>IMA Genome-F 10: Nine draft genome sequences of Claviceps purpurea s.lat., including C. arundinis, C. humidiphila, and C. cf. spartinae, pseudomolecules for the pitch canker pathogen Fusarium circinatum, draft genome of Davidsoniella eucalypti, Grosmannia galeiformis, Quambalaria eucalypti, and Teratosphaeria destructans.</title>
        <authorList>
            <person name="Wingfield B.D."/>
            <person name="Liu M."/>
            <person name="Nguyen H.D."/>
            <person name="Lane F.A."/>
            <person name="Morgan S.W."/>
            <person name="De Vos L."/>
            <person name="Wilken P.M."/>
            <person name="Duong T.A."/>
            <person name="Aylward J."/>
            <person name="Coetzee M.P."/>
            <person name="Dadej K."/>
            <person name="De Beer Z.W."/>
            <person name="Findlay W."/>
            <person name="Havenga M."/>
            <person name="Kolarik M."/>
            <person name="Menzies J.G."/>
            <person name="Naidoo K."/>
            <person name="Pochopski O."/>
            <person name="Shoukouhi P."/>
            <person name="Santana Q.C."/>
            <person name="Seifert K.A."/>
            <person name="Soal N."/>
            <person name="Steenkamp E.T."/>
            <person name="Tatham C.T."/>
            <person name="van der Nest M.A."/>
            <person name="Wingfield M.J."/>
        </authorList>
    </citation>
    <scope>NUCLEOTIDE SEQUENCE [LARGE SCALE GENOMIC DNA]</scope>
    <source>
        <strain evidence="2">CMW44962</strain>
    </source>
</reference>
<reference evidence="2 3" key="2">
    <citation type="journal article" date="2021" name="Curr. Genet.">
        <title>Genetic response to nitrogen starvation in the aggressive Eucalyptus foliar pathogen Teratosphaeria destructans.</title>
        <authorList>
            <person name="Havenga M."/>
            <person name="Wingfield B.D."/>
            <person name="Wingfield M.J."/>
            <person name="Dreyer L.L."/>
            <person name="Roets F."/>
            <person name="Aylward J."/>
        </authorList>
    </citation>
    <scope>NUCLEOTIDE SEQUENCE [LARGE SCALE GENOMIC DNA]</scope>
    <source>
        <strain evidence="2">CMW44962</strain>
    </source>
</reference>
<evidence type="ECO:0000313" key="3">
    <source>
        <dbReference type="Proteomes" id="UP001138500"/>
    </source>
</evidence>
<evidence type="ECO:0000256" key="1">
    <source>
        <dbReference type="SAM" id="SignalP"/>
    </source>
</evidence>
<gene>
    <name evidence="2" type="ORF">Tdes44962_MAKER01435</name>
</gene>
<name>A0A9W7SZ94_9PEZI</name>
<keyword evidence="1" id="KW-0732">Signal</keyword>
<keyword evidence="3" id="KW-1185">Reference proteome</keyword>
<dbReference type="EMBL" id="RIBY02000335">
    <property type="protein sequence ID" value="KAH9844402.1"/>
    <property type="molecule type" value="Genomic_DNA"/>
</dbReference>
<sequence>MQFRSLMFAAIALLVSNAVATCIHDPVGSACTWGPDDVSRVFVSSSRRRKKSLKHTSITVPASFVGSLADLANSRTGSTFLATASATETATKTTKHSTLYYTGTIGQPRERLERWGIDTMSCGIEPERYWNVGMDQIIYIK</sequence>
<dbReference type="AlphaFoldDB" id="A0A9W7SZ94"/>
<protein>
    <submittedName>
        <fullName evidence="2">Uncharacterized protein</fullName>
    </submittedName>
</protein>
<feature type="signal peptide" evidence="1">
    <location>
        <begin position="1"/>
        <end position="20"/>
    </location>
</feature>
<proteinExistence type="predicted"/>